<protein>
    <submittedName>
        <fullName evidence="2">Uncharacterized protein</fullName>
    </submittedName>
</protein>
<sequence length="90" mass="9824">MDGKATQPKRRRCPRKHRSTSAVGGNHIAPSAEKSNGKATAASKARSNSKSATKSQLVENNRMLVQTITRHLQELKNDNPPDSDSFNPTI</sequence>
<evidence type="ECO:0000313" key="3">
    <source>
        <dbReference type="Proteomes" id="UP000823749"/>
    </source>
</evidence>
<evidence type="ECO:0000313" key="2">
    <source>
        <dbReference type="EMBL" id="KAG5549875.1"/>
    </source>
</evidence>
<comment type="caution">
    <text evidence="2">The sequence shown here is derived from an EMBL/GenBank/DDBJ whole genome shotgun (WGS) entry which is preliminary data.</text>
</comment>
<reference evidence="2" key="1">
    <citation type="submission" date="2020-08" db="EMBL/GenBank/DDBJ databases">
        <title>Plant Genome Project.</title>
        <authorList>
            <person name="Zhang R.-G."/>
        </authorList>
    </citation>
    <scope>NUCLEOTIDE SEQUENCE</scope>
    <source>
        <strain evidence="2">WSP0</strain>
        <tissue evidence="2">Leaf</tissue>
    </source>
</reference>
<evidence type="ECO:0000256" key="1">
    <source>
        <dbReference type="SAM" id="MobiDB-lite"/>
    </source>
</evidence>
<dbReference type="EMBL" id="JACTNZ010000005">
    <property type="protein sequence ID" value="KAG5549875.1"/>
    <property type="molecule type" value="Genomic_DNA"/>
</dbReference>
<name>A0AAV6KBZ5_9ERIC</name>
<dbReference type="AlphaFoldDB" id="A0AAV6KBZ5"/>
<dbReference type="Proteomes" id="UP000823749">
    <property type="component" value="Chromosome 5"/>
</dbReference>
<feature type="compositionally biased region" description="Low complexity" evidence="1">
    <location>
        <begin position="38"/>
        <end position="55"/>
    </location>
</feature>
<feature type="region of interest" description="Disordered" evidence="1">
    <location>
        <begin position="1"/>
        <end position="60"/>
    </location>
</feature>
<organism evidence="2 3">
    <name type="scientific">Rhododendron griersonianum</name>
    <dbReference type="NCBI Taxonomy" id="479676"/>
    <lineage>
        <taxon>Eukaryota</taxon>
        <taxon>Viridiplantae</taxon>
        <taxon>Streptophyta</taxon>
        <taxon>Embryophyta</taxon>
        <taxon>Tracheophyta</taxon>
        <taxon>Spermatophyta</taxon>
        <taxon>Magnoliopsida</taxon>
        <taxon>eudicotyledons</taxon>
        <taxon>Gunneridae</taxon>
        <taxon>Pentapetalae</taxon>
        <taxon>asterids</taxon>
        <taxon>Ericales</taxon>
        <taxon>Ericaceae</taxon>
        <taxon>Ericoideae</taxon>
        <taxon>Rhodoreae</taxon>
        <taxon>Rhododendron</taxon>
    </lineage>
</organism>
<proteinExistence type="predicted"/>
<gene>
    <name evidence="2" type="ORF">RHGRI_014993</name>
</gene>
<feature type="compositionally biased region" description="Basic residues" evidence="1">
    <location>
        <begin position="7"/>
        <end position="19"/>
    </location>
</feature>
<accession>A0AAV6KBZ5</accession>
<keyword evidence="3" id="KW-1185">Reference proteome</keyword>